<dbReference type="GO" id="GO:0016491">
    <property type="term" value="F:oxidoreductase activity"/>
    <property type="evidence" value="ECO:0007669"/>
    <property type="project" value="UniProtKB-KW"/>
</dbReference>
<evidence type="ECO:0000256" key="3">
    <source>
        <dbReference type="ARBA" id="ARBA00023002"/>
    </source>
</evidence>
<evidence type="ECO:0000256" key="6">
    <source>
        <dbReference type="SAM" id="Phobius"/>
    </source>
</evidence>
<name>A0A2M7V525_9BACT</name>
<comment type="similarity">
    <text evidence="1">Belongs to the thioredoxin family. DsbA subfamily.</text>
</comment>
<keyword evidence="6" id="KW-0812">Transmembrane</keyword>
<organism evidence="8 9">
    <name type="scientific">Candidatus Magasanikbacteria bacterium CG_4_10_14_0_2_um_filter_41_31</name>
    <dbReference type="NCBI Taxonomy" id="1974639"/>
    <lineage>
        <taxon>Bacteria</taxon>
        <taxon>Candidatus Magasanikiibacteriota</taxon>
    </lineage>
</organism>
<feature type="domain" description="Thioredoxin" evidence="7">
    <location>
        <begin position="77"/>
        <end position="252"/>
    </location>
</feature>
<dbReference type="AlphaFoldDB" id="A0A2M7V525"/>
<evidence type="ECO:0000256" key="2">
    <source>
        <dbReference type="ARBA" id="ARBA00022729"/>
    </source>
</evidence>
<keyword evidence="6" id="KW-1133">Transmembrane helix</keyword>
<evidence type="ECO:0000256" key="1">
    <source>
        <dbReference type="ARBA" id="ARBA00005791"/>
    </source>
</evidence>
<evidence type="ECO:0000256" key="4">
    <source>
        <dbReference type="ARBA" id="ARBA00023157"/>
    </source>
</evidence>
<keyword evidence="2" id="KW-0732">Signal</keyword>
<keyword evidence="3" id="KW-0560">Oxidoreductase</keyword>
<sequence length="254" mass="28299">MDDSQFPDNPWYKTGGGIAFLGVLGVLLALVLGFGGLVGYYALQIKSGNGDQIQKDIQNARSSFSSDPKLTQTETGIIIDDITPYIRAFDPQEGDLKSPVTIVAFIDFECPYSQASYAVFEQVRKKYDAGVHIVFKHFPLESIHPEATQAALAASCAEEQQAFWQYYEQLFTKKDLSREALLSYAHTLGLNESVFEQCFTSKRYRSQILLDLQDGVDLGVRGTPTYFIGTTRFEGTLPLDVWDTQIIAAIQSHI</sequence>
<dbReference type="SUPFAM" id="SSF52833">
    <property type="entry name" value="Thioredoxin-like"/>
    <property type="match status" value="1"/>
</dbReference>
<dbReference type="EMBL" id="PFPI01000015">
    <property type="protein sequence ID" value="PIZ93691.1"/>
    <property type="molecule type" value="Genomic_DNA"/>
</dbReference>
<feature type="transmembrane region" description="Helical" evidence="6">
    <location>
        <begin position="20"/>
        <end position="43"/>
    </location>
</feature>
<reference evidence="9" key="1">
    <citation type="submission" date="2017-09" db="EMBL/GenBank/DDBJ databases">
        <title>Depth-based differentiation of microbial function through sediment-hosted aquifers and enrichment of novel symbionts in the deep terrestrial subsurface.</title>
        <authorList>
            <person name="Probst A.J."/>
            <person name="Ladd B."/>
            <person name="Jarett J.K."/>
            <person name="Geller-Mcgrath D.E."/>
            <person name="Sieber C.M.K."/>
            <person name="Emerson J.B."/>
            <person name="Anantharaman K."/>
            <person name="Thomas B.C."/>
            <person name="Malmstrom R."/>
            <person name="Stieglmeier M."/>
            <person name="Klingl A."/>
            <person name="Woyke T."/>
            <person name="Ryan C.M."/>
            <person name="Banfield J.F."/>
        </authorList>
    </citation>
    <scope>NUCLEOTIDE SEQUENCE [LARGE SCALE GENOMIC DNA]</scope>
</reference>
<keyword evidence="6" id="KW-0472">Membrane</keyword>
<accession>A0A2M7V525</accession>
<dbReference type="PROSITE" id="PS51352">
    <property type="entry name" value="THIOREDOXIN_2"/>
    <property type="match status" value="1"/>
</dbReference>
<comment type="caution">
    <text evidence="8">The sequence shown here is derived from an EMBL/GenBank/DDBJ whole genome shotgun (WGS) entry which is preliminary data.</text>
</comment>
<protein>
    <recommendedName>
        <fullName evidence="7">Thioredoxin domain-containing protein</fullName>
    </recommendedName>
</protein>
<keyword evidence="5" id="KW-0676">Redox-active center</keyword>
<dbReference type="PANTHER" id="PTHR13887">
    <property type="entry name" value="GLUTATHIONE S-TRANSFERASE KAPPA"/>
    <property type="match status" value="1"/>
</dbReference>
<dbReference type="Proteomes" id="UP000230078">
    <property type="component" value="Unassembled WGS sequence"/>
</dbReference>
<dbReference type="InterPro" id="IPR013766">
    <property type="entry name" value="Thioredoxin_domain"/>
</dbReference>
<gene>
    <name evidence="8" type="ORF">COX83_00970</name>
</gene>
<evidence type="ECO:0000313" key="9">
    <source>
        <dbReference type="Proteomes" id="UP000230078"/>
    </source>
</evidence>
<dbReference type="PANTHER" id="PTHR13887:SF14">
    <property type="entry name" value="DISULFIDE BOND FORMATION PROTEIN D"/>
    <property type="match status" value="1"/>
</dbReference>
<dbReference type="InterPro" id="IPR036249">
    <property type="entry name" value="Thioredoxin-like_sf"/>
</dbReference>
<evidence type="ECO:0000313" key="8">
    <source>
        <dbReference type="EMBL" id="PIZ93691.1"/>
    </source>
</evidence>
<dbReference type="InterPro" id="IPR012336">
    <property type="entry name" value="Thioredoxin-like_fold"/>
</dbReference>
<evidence type="ECO:0000256" key="5">
    <source>
        <dbReference type="ARBA" id="ARBA00023284"/>
    </source>
</evidence>
<dbReference type="Pfam" id="PF13462">
    <property type="entry name" value="Thioredoxin_4"/>
    <property type="match status" value="1"/>
</dbReference>
<proteinExistence type="inferred from homology"/>
<dbReference type="Gene3D" id="3.40.30.10">
    <property type="entry name" value="Glutaredoxin"/>
    <property type="match status" value="1"/>
</dbReference>
<keyword evidence="4" id="KW-1015">Disulfide bond</keyword>
<evidence type="ECO:0000259" key="7">
    <source>
        <dbReference type="PROSITE" id="PS51352"/>
    </source>
</evidence>